<feature type="compositionally biased region" description="Low complexity" evidence="6">
    <location>
        <begin position="230"/>
        <end position="244"/>
    </location>
</feature>
<evidence type="ECO:0000313" key="8">
    <source>
        <dbReference type="EnsemblPlants" id="AET7Gv21354100.1"/>
    </source>
</evidence>
<keyword evidence="9" id="KW-1185">Reference proteome</keyword>
<reference evidence="9" key="1">
    <citation type="journal article" date="2014" name="Science">
        <title>Ancient hybridizations among the ancestral genomes of bread wheat.</title>
        <authorList>
            <consortium name="International Wheat Genome Sequencing Consortium,"/>
            <person name="Marcussen T."/>
            <person name="Sandve S.R."/>
            <person name="Heier L."/>
            <person name="Spannagl M."/>
            <person name="Pfeifer M."/>
            <person name="Jakobsen K.S."/>
            <person name="Wulff B.B."/>
            <person name="Steuernagel B."/>
            <person name="Mayer K.F."/>
            <person name="Olsen O.A."/>
        </authorList>
    </citation>
    <scope>NUCLEOTIDE SEQUENCE [LARGE SCALE GENOMIC DNA]</scope>
    <source>
        <strain evidence="9">cv. AL8/78</strain>
    </source>
</reference>
<dbReference type="InterPro" id="IPR007770">
    <property type="entry name" value="DMP"/>
</dbReference>
<sequence>MATPAPPQAVGDVEAQDRKGAPADSKTPVNQKVLSVSANLAQLLPTGSVMAYQMLAPSFSNQGKCYSSKWWITLGLVVVLAASCIFFALTDTVLHDGKVYYGLAIYGRLNIFNLSKKEEEKMFTRIQPVLKERGLKKRDLVHASLTVVVFLTMVFSDVGLQNCFFPDAGTDTQQLLKNLPLGMAVFSSLVFTIFPSKRNFIGCSDPNSDKNNDTAKTEPNKKNDTVITEPSSSSSAASPQTPSTCLHARGVHNLP</sequence>
<evidence type="ECO:0000256" key="4">
    <source>
        <dbReference type="ARBA" id="ARBA00022989"/>
    </source>
</evidence>
<protein>
    <submittedName>
        <fullName evidence="8">Uncharacterized protein</fullName>
    </submittedName>
</protein>
<organism evidence="8 9">
    <name type="scientific">Aegilops tauschii subsp. strangulata</name>
    <name type="common">Goatgrass</name>
    <dbReference type="NCBI Taxonomy" id="200361"/>
    <lineage>
        <taxon>Eukaryota</taxon>
        <taxon>Viridiplantae</taxon>
        <taxon>Streptophyta</taxon>
        <taxon>Embryophyta</taxon>
        <taxon>Tracheophyta</taxon>
        <taxon>Spermatophyta</taxon>
        <taxon>Magnoliopsida</taxon>
        <taxon>Liliopsida</taxon>
        <taxon>Poales</taxon>
        <taxon>Poaceae</taxon>
        <taxon>BOP clade</taxon>
        <taxon>Pooideae</taxon>
        <taxon>Triticodae</taxon>
        <taxon>Triticeae</taxon>
        <taxon>Triticinae</taxon>
        <taxon>Aegilops</taxon>
    </lineage>
</organism>
<name>A0A453TDC5_AEGTS</name>
<dbReference type="GO" id="GO:0016020">
    <property type="term" value="C:membrane"/>
    <property type="evidence" value="ECO:0007669"/>
    <property type="project" value="UniProtKB-SubCell"/>
</dbReference>
<reference evidence="8" key="4">
    <citation type="submission" date="2019-03" db="UniProtKB">
        <authorList>
            <consortium name="EnsemblPlants"/>
        </authorList>
    </citation>
    <scope>IDENTIFICATION</scope>
</reference>
<keyword evidence="5 7" id="KW-0472">Membrane</keyword>
<proteinExistence type="inferred from homology"/>
<evidence type="ECO:0000313" key="9">
    <source>
        <dbReference type="Proteomes" id="UP000015105"/>
    </source>
</evidence>
<dbReference type="Pfam" id="PF05078">
    <property type="entry name" value="DUF679"/>
    <property type="match status" value="1"/>
</dbReference>
<dbReference type="EnsemblPlants" id="AET7Gv21354100.1">
    <property type="protein sequence ID" value="AET7Gv21354100.1"/>
    <property type="gene ID" value="AET7Gv21354100"/>
</dbReference>
<keyword evidence="3 7" id="KW-0812">Transmembrane</keyword>
<dbReference type="PANTHER" id="PTHR31621:SF73">
    <property type="match status" value="1"/>
</dbReference>
<feature type="transmembrane region" description="Helical" evidence="7">
    <location>
        <begin position="179"/>
        <end position="196"/>
    </location>
</feature>
<comment type="subcellular location">
    <subcellularLocation>
        <location evidence="1">Membrane</location>
        <topology evidence="1">Multi-pass membrane protein</topology>
    </subcellularLocation>
</comment>
<dbReference type="Gramene" id="AET7Gv21354100.1">
    <property type="protein sequence ID" value="AET7Gv21354100.1"/>
    <property type="gene ID" value="AET7Gv21354100"/>
</dbReference>
<evidence type="ECO:0000256" key="5">
    <source>
        <dbReference type="ARBA" id="ARBA00023136"/>
    </source>
</evidence>
<reference evidence="8" key="3">
    <citation type="journal article" date="2017" name="Nature">
        <title>Genome sequence of the progenitor of the wheat D genome Aegilops tauschii.</title>
        <authorList>
            <person name="Luo M.C."/>
            <person name="Gu Y.Q."/>
            <person name="Puiu D."/>
            <person name="Wang H."/>
            <person name="Twardziok S.O."/>
            <person name="Deal K.R."/>
            <person name="Huo N."/>
            <person name="Zhu T."/>
            <person name="Wang L."/>
            <person name="Wang Y."/>
            <person name="McGuire P.E."/>
            <person name="Liu S."/>
            <person name="Long H."/>
            <person name="Ramasamy R.K."/>
            <person name="Rodriguez J.C."/>
            <person name="Van S.L."/>
            <person name="Yuan L."/>
            <person name="Wang Z."/>
            <person name="Xia Z."/>
            <person name="Xiao L."/>
            <person name="Anderson O.D."/>
            <person name="Ouyang S."/>
            <person name="Liang Y."/>
            <person name="Zimin A.V."/>
            <person name="Pertea G."/>
            <person name="Qi P."/>
            <person name="Bennetzen J.L."/>
            <person name="Dai X."/>
            <person name="Dawson M.W."/>
            <person name="Muller H.G."/>
            <person name="Kugler K."/>
            <person name="Rivarola-Duarte L."/>
            <person name="Spannagl M."/>
            <person name="Mayer K.F.X."/>
            <person name="Lu F.H."/>
            <person name="Bevan M.W."/>
            <person name="Leroy P."/>
            <person name="Li P."/>
            <person name="You F.M."/>
            <person name="Sun Q."/>
            <person name="Liu Z."/>
            <person name="Lyons E."/>
            <person name="Wicker T."/>
            <person name="Salzberg S.L."/>
            <person name="Devos K.M."/>
            <person name="Dvorak J."/>
        </authorList>
    </citation>
    <scope>NUCLEOTIDE SEQUENCE [LARGE SCALE GENOMIC DNA]</scope>
    <source>
        <strain evidence="8">cv. AL8/78</strain>
    </source>
</reference>
<accession>A0A453TDC5</accession>
<feature type="region of interest" description="Disordered" evidence="6">
    <location>
        <begin position="204"/>
        <end position="255"/>
    </location>
</feature>
<comment type="similarity">
    <text evidence="2">Belongs to the plant DMP1 protein family.</text>
</comment>
<evidence type="ECO:0000256" key="2">
    <source>
        <dbReference type="ARBA" id="ARBA00008707"/>
    </source>
</evidence>
<dbReference type="PANTHER" id="PTHR31621">
    <property type="entry name" value="PROTEIN DMP3"/>
    <property type="match status" value="1"/>
</dbReference>
<reference evidence="8" key="5">
    <citation type="journal article" date="2021" name="G3 (Bethesda)">
        <title>Aegilops tauschii genome assembly Aet v5.0 features greater sequence contiguity and improved annotation.</title>
        <authorList>
            <person name="Wang L."/>
            <person name="Zhu T."/>
            <person name="Rodriguez J.C."/>
            <person name="Deal K.R."/>
            <person name="Dubcovsky J."/>
            <person name="McGuire P.E."/>
            <person name="Lux T."/>
            <person name="Spannagl M."/>
            <person name="Mayer K.F.X."/>
            <person name="Baldrich P."/>
            <person name="Meyers B.C."/>
            <person name="Huo N."/>
            <person name="Gu Y.Q."/>
            <person name="Zhou H."/>
            <person name="Devos K.M."/>
            <person name="Bennetzen J.L."/>
            <person name="Unver T."/>
            <person name="Budak H."/>
            <person name="Gulick P.J."/>
            <person name="Galiba G."/>
            <person name="Kalapos B."/>
            <person name="Nelson D.R."/>
            <person name="Li P."/>
            <person name="You F.M."/>
            <person name="Luo M.C."/>
            <person name="Dvorak J."/>
        </authorList>
    </citation>
    <scope>NUCLEOTIDE SEQUENCE [LARGE SCALE GENOMIC DNA]</scope>
    <source>
        <strain evidence="8">cv. AL8/78</strain>
    </source>
</reference>
<feature type="transmembrane region" description="Helical" evidence="7">
    <location>
        <begin position="70"/>
        <end position="89"/>
    </location>
</feature>
<evidence type="ECO:0000256" key="7">
    <source>
        <dbReference type="SAM" id="Phobius"/>
    </source>
</evidence>
<evidence type="ECO:0000256" key="6">
    <source>
        <dbReference type="SAM" id="MobiDB-lite"/>
    </source>
</evidence>
<dbReference type="GO" id="GO:0005737">
    <property type="term" value="C:cytoplasm"/>
    <property type="evidence" value="ECO:0007669"/>
    <property type="project" value="UniProtKB-ARBA"/>
</dbReference>
<evidence type="ECO:0000256" key="1">
    <source>
        <dbReference type="ARBA" id="ARBA00004141"/>
    </source>
</evidence>
<feature type="compositionally biased region" description="Basic and acidic residues" evidence="6">
    <location>
        <begin position="207"/>
        <end position="224"/>
    </location>
</feature>
<reference evidence="9" key="2">
    <citation type="journal article" date="2017" name="Nat. Plants">
        <title>The Aegilops tauschii genome reveals multiple impacts of transposons.</title>
        <authorList>
            <person name="Zhao G."/>
            <person name="Zou C."/>
            <person name="Li K."/>
            <person name="Wang K."/>
            <person name="Li T."/>
            <person name="Gao L."/>
            <person name="Zhang X."/>
            <person name="Wang H."/>
            <person name="Yang Z."/>
            <person name="Liu X."/>
            <person name="Jiang W."/>
            <person name="Mao L."/>
            <person name="Kong X."/>
            <person name="Jiao Y."/>
            <person name="Jia J."/>
        </authorList>
    </citation>
    <scope>NUCLEOTIDE SEQUENCE [LARGE SCALE GENOMIC DNA]</scope>
    <source>
        <strain evidence="9">cv. AL8/78</strain>
    </source>
</reference>
<dbReference type="STRING" id="200361.A0A453TDC5"/>
<keyword evidence="4 7" id="KW-1133">Transmembrane helix</keyword>
<dbReference type="AlphaFoldDB" id="A0A453TDC5"/>
<dbReference type="Proteomes" id="UP000015105">
    <property type="component" value="Chromosome 7D"/>
</dbReference>
<feature type="transmembrane region" description="Helical" evidence="7">
    <location>
        <begin position="140"/>
        <end position="159"/>
    </location>
</feature>
<feature type="region of interest" description="Disordered" evidence="6">
    <location>
        <begin position="1"/>
        <end position="28"/>
    </location>
</feature>
<evidence type="ECO:0000256" key="3">
    <source>
        <dbReference type="ARBA" id="ARBA00022692"/>
    </source>
</evidence>
<dbReference type="GO" id="GO:0010256">
    <property type="term" value="P:endomembrane system organization"/>
    <property type="evidence" value="ECO:0007669"/>
    <property type="project" value="TreeGrafter"/>
</dbReference>